<dbReference type="InterPro" id="IPR001926">
    <property type="entry name" value="TrpB-like_PALP"/>
</dbReference>
<evidence type="ECO:0000256" key="4">
    <source>
        <dbReference type="PIRSR" id="PIRSR006278-1"/>
    </source>
</evidence>
<sequence>MAVPLPERFSQIPRHAILYQTPSPIHPLPTLSKINPRITLFAKREDHSSPLACAGNKYRKLEYIVPDILSNKPIHHAHENNPNPISPLAGPATILVTEGAIQSNHTVQVAALARKLGLRAVILLHRGTGGGLRAAVDKEAYMRCGNVQVNHLLGAEVRVCESGDLLADDATPLLEGLVNEGERPYWIPGGASLHPLGGLGYARAAFEIALQEEVMGLGGSGRFDYVFVACGSGSTVGGLVAGFKLLEKVESGRGGPRRVVGVLNSPTKPKAYHEERVLAFARRAGGMIGLEEGDIGMDDVRLDDRSVGTGYGILDSDAKKTLESMARTEGMMLDPVYTAKVARGMMHWVEERELVNAEQPSDEVNVLFIHTGGQAALGAYADIK</sequence>
<feature type="active site" description="Nucleophile" evidence="4">
    <location>
        <position position="103"/>
    </location>
</feature>
<name>A0A1V6QG53_9EURO</name>
<evidence type="ECO:0000259" key="6">
    <source>
        <dbReference type="Pfam" id="PF00291"/>
    </source>
</evidence>
<comment type="similarity">
    <text evidence="2">Belongs to the ACC deaminase/D-cysteine desulfhydrase family.</text>
</comment>
<dbReference type="Gene3D" id="3.40.50.1100">
    <property type="match status" value="2"/>
</dbReference>
<reference evidence="8" key="1">
    <citation type="journal article" date="2017" name="Nat. Microbiol.">
        <title>Global analysis of biosynthetic gene clusters reveals vast potential of secondary metabolite production in Penicillium species.</title>
        <authorList>
            <person name="Nielsen J.C."/>
            <person name="Grijseels S."/>
            <person name="Prigent S."/>
            <person name="Ji B."/>
            <person name="Dainat J."/>
            <person name="Nielsen K.F."/>
            <person name="Frisvad J.C."/>
            <person name="Workman M."/>
            <person name="Nielsen J."/>
        </authorList>
    </citation>
    <scope>NUCLEOTIDE SEQUENCE [LARGE SCALE GENOMIC DNA]</scope>
    <source>
        <strain evidence="8">IBT 31811</strain>
    </source>
</reference>
<feature type="modified residue" description="N6-(pyridoxal phosphate)lysine" evidence="5">
    <location>
        <position position="57"/>
    </location>
</feature>
<dbReference type="PANTHER" id="PTHR43780:SF2">
    <property type="entry name" value="1-AMINOCYCLOPROPANE-1-CARBOXYLATE DEAMINASE-RELATED"/>
    <property type="match status" value="1"/>
</dbReference>
<evidence type="ECO:0000256" key="5">
    <source>
        <dbReference type="PIRSR" id="PIRSR006278-2"/>
    </source>
</evidence>
<proteinExistence type="inferred from homology"/>
<accession>A0A1V6QG53</accession>
<comment type="caution">
    <text evidence="7">The sequence shown here is derived from an EMBL/GenBank/DDBJ whole genome shotgun (WGS) entry which is preliminary data.</text>
</comment>
<dbReference type="EMBL" id="MDYN01000004">
    <property type="protein sequence ID" value="OQD88193.1"/>
    <property type="molecule type" value="Genomic_DNA"/>
</dbReference>
<dbReference type="Pfam" id="PF00291">
    <property type="entry name" value="PALP"/>
    <property type="match status" value="1"/>
</dbReference>
<dbReference type="InterPro" id="IPR036052">
    <property type="entry name" value="TrpB-like_PALP_sf"/>
</dbReference>
<gene>
    <name evidence="7" type="ORF">PENANT_c004G11491</name>
</gene>
<evidence type="ECO:0000256" key="2">
    <source>
        <dbReference type="ARBA" id="ARBA00008639"/>
    </source>
</evidence>
<evidence type="ECO:0000256" key="1">
    <source>
        <dbReference type="ARBA" id="ARBA00001933"/>
    </source>
</evidence>
<dbReference type="AlphaFoldDB" id="A0A1V6QG53"/>
<dbReference type="PIRSF" id="PIRSF006278">
    <property type="entry name" value="ACCD_DCysDesulf"/>
    <property type="match status" value="1"/>
</dbReference>
<evidence type="ECO:0000313" key="7">
    <source>
        <dbReference type="EMBL" id="OQD88193.1"/>
    </source>
</evidence>
<dbReference type="GO" id="GO:0019148">
    <property type="term" value="F:D-cysteine desulfhydrase activity"/>
    <property type="evidence" value="ECO:0007669"/>
    <property type="project" value="TreeGrafter"/>
</dbReference>
<keyword evidence="8" id="KW-1185">Reference proteome</keyword>
<feature type="domain" description="Tryptophan synthase beta chain-like PALP" evidence="6">
    <location>
        <begin position="20"/>
        <end position="372"/>
    </location>
</feature>
<evidence type="ECO:0000313" key="8">
    <source>
        <dbReference type="Proteomes" id="UP000191672"/>
    </source>
</evidence>
<dbReference type="PANTHER" id="PTHR43780">
    <property type="entry name" value="1-AMINOCYCLOPROPANE-1-CARBOXYLATE DEAMINASE-RELATED"/>
    <property type="match status" value="1"/>
</dbReference>
<keyword evidence="3 5" id="KW-0663">Pyridoxal phosphate</keyword>
<evidence type="ECO:0000256" key="3">
    <source>
        <dbReference type="ARBA" id="ARBA00022898"/>
    </source>
</evidence>
<dbReference type="Proteomes" id="UP000191672">
    <property type="component" value="Unassembled WGS sequence"/>
</dbReference>
<organism evidence="7 8">
    <name type="scientific">Penicillium antarcticum</name>
    <dbReference type="NCBI Taxonomy" id="416450"/>
    <lineage>
        <taxon>Eukaryota</taxon>
        <taxon>Fungi</taxon>
        <taxon>Dikarya</taxon>
        <taxon>Ascomycota</taxon>
        <taxon>Pezizomycotina</taxon>
        <taxon>Eurotiomycetes</taxon>
        <taxon>Eurotiomycetidae</taxon>
        <taxon>Eurotiales</taxon>
        <taxon>Aspergillaceae</taxon>
        <taxon>Penicillium</taxon>
    </lineage>
</organism>
<dbReference type="InterPro" id="IPR027278">
    <property type="entry name" value="ACCD_DCysDesulf"/>
</dbReference>
<comment type="cofactor">
    <cofactor evidence="1">
        <name>pyridoxal 5'-phosphate</name>
        <dbReference type="ChEBI" id="CHEBI:597326"/>
    </cofactor>
</comment>
<dbReference type="SUPFAM" id="SSF53686">
    <property type="entry name" value="Tryptophan synthase beta subunit-like PLP-dependent enzymes"/>
    <property type="match status" value="1"/>
</dbReference>
<protein>
    <recommendedName>
        <fullName evidence="6">Tryptophan synthase beta chain-like PALP domain-containing protein</fullName>
    </recommendedName>
</protein>